<reference evidence="3" key="1">
    <citation type="submission" date="2020-09" db="EMBL/GenBank/DDBJ databases">
        <authorList>
            <person name="Kikuchi T."/>
        </authorList>
    </citation>
    <scope>NUCLEOTIDE SEQUENCE</scope>
    <source>
        <strain evidence="3">SH1</strain>
    </source>
</reference>
<feature type="transmembrane region" description="Helical" evidence="1">
    <location>
        <begin position="116"/>
        <end position="140"/>
    </location>
</feature>
<dbReference type="Pfam" id="PF10328">
    <property type="entry name" value="7TM_GPCR_Srx"/>
    <property type="match status" value="1"/>
</dbReference>
<evidence type="ECO:0000313" key="3">
    <source>
        <dbReference type="EMBL" id="CAD5214410.1"/>
    </source>
</evidence>
<feature type="transmembrane region" description="Helical" evidence="1">
    <location>
        <begin position="161"/>
        <end position="187"/>
    </location>
</feature>
<evidence type="ECO:0000256" key="1">
    <source>
        <dbReference type="SAM" id="Phobius"/>
    </source>
</evidence>
<dbReference type="PANTHER" id="PTHR23017:SF3">
    <property type="entry name" value="G-PROTEIN COUPLED RECEPTORS FAMILY 1 PROFILE DOMAIN-CONTAINING PROTEIN"/>
    <property type="match status" value="1"/>
</dbReference>
<keyword evidence="1" id="KW-0812">Transmembrane</keyword>
<evidence type="ECO:0000313" key="4">
    <source>
        <dbReference type="Proteomes" id="UP000614601"/>
    </source>
</evidence>
<keyword evidence="1" id="KW-1133">Transmembrane helix</keyword>
<dbReference type="Proteomes" id="UP000783686">
    <property type="component" value="Unassembled WGS sequence"/>
</dbReference>
<keyword evidence="4" id="KW-1185">Reference proteome</keyword>
<dbReference type="SUPFAM" id="SSF81321">
    <property type="entry name" value="Family A G protein-coupled receptor-like"/>
    <property type="match status" value="1"/>
</dbReference>
<feature type="transmembrane region" description="Helical" evidence="1">
    <location>
        <begin position="207"/>
        <end position="235"/>
    </location>
</feature>
<gene>
    <name evidence="3" type="ORF">BOKJ2_LOCUS5579</name>
</gene>
<dbReference type="EMBL" id="CAJFDH010000003">
    <property type="protein sequence ID" value="CAD5214410.1"/>
    <property type="molecule type" value="Genomic_DNA"/>
</dbReference>
<keyword evidence="1" id="KW-0472">Membrane</keyword>
<organism evidence="3 4">
    <name type="scientific">Bursaphelenchus okinawaensis</name>
    <dbReference type="NCBI Taxonomy" id="465554"/>
    <lineage>
        <taxon>Eukaryota</taxon>
        <taxon>Metazoa</taxon>
        <taxon>Ecdysozoa</taxon>
        <taxon>Nematoda</taxon>
        <taxon>Chromadorea</taxon>
        <taxon>Rhabditida</taxon>
        <taxon>Tylenchina</taxon>
        <taxon>Tylenchomorpha</taxon>
        <taxon>Aphelenchoidea</taxon>
        <taxon>Aphelenchoididae</taxon>
        <taxon>Bursaphelenchus</taxon>
    </lineage>
</organism>
<dbReference type="EMBL" id="CAJFCW020000003">
    <property type="protein sequence ID" value="CAG9102703.1"/>
    <property type="molecule type" value="Genomic_DNA"/>
</dbReference>
<feature type="transmembrane region" description="Helical" evidence="1">
    <location>
        <begin position="303"/>
        <end position="324"/>
    </location>
</feature>
<accession>A0A811KFY7</accession>
<proteinExistence type="predicted"/>
<feature type="transmembrane region" description="Helical" evidence="1">
    <location>
        <begin position="35"/>
        <end position="59"/>
    </location>
</feature>
<dbReference type="AlphaFoldDB" id="A0A811KFY7"/>
<feature type="transmembrane region" description="Helical" evidence="1">
    <location>
        <begin position="263"/>
        <end position="288"/>
    </location>
</feature>
<dbReference type="Gene3D" id="1.20.1070.10">
    <property type="entry name" value="Rhodopsin 7-helix transmembrane proteins"/>
    <property type="match status" value="1"/>
</dbReference>
<sequence>METIQRMMNSVAEKVMYVNSTIPPEPDPDTNLRKFLSVVGFGIGVEAICVNLFALWFFIRSPSAKNVHGRLCIAKTAGDLPYALAMTFWWLPWSYFYKSVTDFQGLQKPHLSLDFVIVTITFTSYYFALNVEVLIVLARFTAVFYTFTFKMIFRQRFVGPILSFCLVLGFFPVAFSSFTNYCVMYYMPVWLNWDLLDITNFPQPCKYISSAYVVTYVYICSFAVCCIIIAIVTVWKLHVLNNSKFAQNSMSSMQRARRRHSEWVLLVVSITSPFVISLRGSVSLIAYFTKPWSPFHSEISENFVYNFVLDFIVVQANAIIQLCINPAFWSFLKGNSVTHSSTKHTTPPHKIKVNNGADLL</sequence>
<protein>
    <recommendedName>
        <fullName evidence="2">7TM GPCR serpentine receptor class x (Srx) domain-containing protein</fullName>
    </recommendedName>
</protein>
<name>A0A811KFY7_9BILA</name>
<evidence type="ECO:0000259" key="2">
    <source>
        <dbReference type="Pfam" id="PF10328"/>
    </source>
</evidence>
<dbReference type="OrthoDB" id="10319720at2759"/>
<comment type="caution">
    <text evidence="3">The sequence shown here is derived from an EMBL/GenBank/DDBJ whole genome shotgun (WGS) entry which is preliminary data.</text>
</comment>
<dbReference type="InterPro" id="IPR019430">
    <property type="entry name" value="7TM_GPCR_serpentine_rcpt_Srx"/>
</dbReference>
<dbReference type="Proteomes" id="UP000614601">
    <property type="component" value="Unassembled WGS sequence"/>
</dbReference>
<feature type="transmembrane region" description="Helical" evidence="1">
    <location>
        <begin position="80"/>
        <end position="96"/>
    </location>
</feature>
<feature type="domain" description="7TM GPCR serpentine receptor class x (Srx)" evidence="2">
    <location>
        <begin position="48"/>
        <end position="279"/>
    </location>
</feature>
<dbReference type="PANTHER" id="PTHR23017">
    <property type="entry name" value="SERPENTINE RECEPTOR, CLASS X"/>
    <property type="match status" value="1"/>
</dbReference>